<dbReference type="InterPro" id="IPR029760">
    <property type="entry name" value="GPX_CS"/>
</dbReference>
<keyword evidence="8" id="KW-1185">Reference proteome</keyword>
<evidence type="ECO:0000256" key="5">
    <source>
        <dbReference type="RuleBase" id="RU000499"/>
    </source>
</evidence>
<proteinExistence type="inferred from homology"/>
<gene>
    <name evidence="7" type="ORF">SAMN04488123_10339</name>
</gene>
<dbReference type="PROSITE" id="PS00763">
    <property type="entry name" value="GLUTATHIONE_PEROXID_2"/>
    <property type="match status" value="1"/>
</dbReference>
<dbReference type="Gene3D" id="3.40.30.10">
    <property type="entry name" value="Glutaredoxin"/>
    <property type="match status" value="1"/>
</dbReference>
<dbReference type="PROSITE" id="PS51355">
    <property type="entry name" value="GLUTATHIONE_PEROXID_3"/>
    <property type="match status" value="1"/>
</dbReference>
<evidence type="ECO:0000256" key="3">
    <source>
        <dbReference type="ARBA" id="ARBA00023002"/>
    </source>
</evidence>
<evidence type="ECO:0000256" key="2">
    <source>
        <dbReference type="ARBA" id="ARBA00022559"/>
    </source>
</evidence>
<keyword evidence="2 5" id="KW-0575">Peroxidase</keyword>
<accession>A0A1G8LDI9</accession>
<dbReference type="InterPro" id="IPR036249">
    <property type="entry name" value="Thioredoxin-like_sf"/>
</dbReference>
<dbReference type="InterPro" id="IPR029759">
    <property type="entry name" value="GPX_AS"/>
</dbReference>
<sequence>MSIFDTKVESVVDGEHTLQAYEGNVLLIVNTASKCGFASQLKELQKLYEQYKDKGFYVLGFPSNQFMNQEPLADEDIPDHLQEKYGVTFPLFKKTEVRGEDVDPLFAHLTQETKGLGSNNIKWNFTKFLVGREGTVLYRYSPRTHPEKIEADLKEALK</sequence>
<evidence type="ECO:0000313" key="7">
    <source>
        <dbReference type="EMBL" id="SDI53778.1"/>
    </source>
</evidence>
<dbReference type="SUPFAM" id="SSF52833">
    <property type="entry name" value="Thioredoxin-like"/>
    <property type="match status" value="1"/>
</dbReference>
<dbReference type="PRINTS" id="PR01011">
    <property type="entry name" value="GLUTPROXDASE"/>
</dbReference>
<dbReference type="PIRSF" id="PIRSF000303">
    <property type="entry name" value="Glutathion_perox"/>
    <property type="match status" value="1"/>
</dbReference>
<dbReference type="EMBL" id="FNEN01000003">
    <property type="protein sequence ID" value="SDI53778.1"/>
    <property type="molecule type" value="Genomic_DNA"/>
</dbReference>
<dbReference type="RefSeq" id="WP_090396480.1">
    <property type="nucleotide sequence ID" value="NZ_FNEN01000003.1"/>
</dbReference>
<evidence type="ECO:0000256" key="4">
    <source>
        <dbReference type="PIRSR" id="PIRSR000303-1"/>
    </source>
</evidence>
<comment type="similarity">
    <text evidence="1 5">Belongs to the glutathione peroxidase family.</text>
</comment>
<keyword evidence="3 5" id="KW-0560">Oxidoreductase</keyword>
<dbReference type="PANTHER" id="PTHR11592">
    <property type="entry name" value="GLUTATHIONE PEROXIDASE"/>
    <property type="match status" value="1"/>
</dbReference>
<reference evidence="7 8" key="1">
    <citation type="submission" date="2016-10" db="EMBL/GenBank/DDBJ databases">
        <authorList>
            <person name="de Groot N.N."/>
        </authorList>
    </citation>
    <scope>NUCLEOTIDE SEQUENCE [LARGE SCALE GENOMIC DNA]</scope>
    <source>
        <strain evidence="7 8">DSM 21771</strain>
    </source>
</reference>
<dbReference type="OrthoDB" id="9789406at2"/>
<dbReference type="Pfam" id="PF00255">
    <property type="entry name" value="GSHPx"/>
    <property type="match status" value="1"/>
</dbReference>
<evidence type="ECO:0000313" key="8">
    <source>
        <dbReference type="Proteomes" id="UP000198853"/>
    </source>
</evidence>
<dbReference type="Proteomes" id="UP000198853">
    <property type="component" value="Unassembled WGS sequence"/>
</dbReference>
<dbReference type="PANTHER" id="PTHR11592:SF78">
    <property type="entry name" value="GLUTATHIONE PEROXIDASE"/>
    <property type="match status" value="1"/>
</dbReference>
<feature type="active site" evidence="4">
    <location>
        <position position="35"/>
    </location>
</feature>
<dbReference type="GO" id="GO:0004601">
    <property type="term" value="F:peroxidase activity"/>
    <property type="evidence" value="ECO:0007669"/>
    <property type="project" value="UniProtKB-KW"/>
</dbReference>
<dbReference type="FunFam" id="3.40.30.10:FF:000010">
    <property type="entry name" value="Glutathione peroxidase"/>
    <property type="match status" value="1"/>
</dbReference>
<organism evidence="7 8">
    <name type="scientific">Natribacillus halophilus</name>
    <dbReference type="NCBI Taxonomy" id="549003"/>
    <lineage>
        <taxon>Bacteria</taxon>
        <taxon>Bacillati</taxon>
        <taxon>Bacillota</taxon>
        <taxon>Bacilli</taxon>
        <taxon>Bacillales</taxon>
        <taxon>Bacillaceae</taxon>
        <taxon>Natribacillus</taxon>
    </lineage>
</organism>
<dbReference type="AlphaFoldDB" id="A0A1G8LDI9"/>
<dbReference type="PROSITE" id="PS51352">
    <property type="entry name" value="THIOREDOXIN_2"/>
    <property type="match status" value="1"/>
</dbReference>
<dbReference type="GO" id="GO:0034599">
    <property type="term" value="P:cellular response to oxidative stress"/>
    <property type="evidence" value="ECO:0007669"/>
    <property type="project" value="TreeGrafter"/>
</dbReference>
<feature type="domain" description="Thioredoxin" evidence="6">
    <location>
        <begin position="1"/>
        <end position="158"/>
    </location>
</feature>
<name>A0A1G8LDI9_9BACI</name>
<protein>
    <recommendedName>
        <fullName evidence="5">Glutathione peroxidase</fullName>
    </recommendedName>
</protein>
<evidence type="ECO:0000259" key="6">
    <source>
        <dbReference type="PROSITE" id="PS51352"/>
    </source>
</evidence>
<dbReference type="PROSITE" id="PS00460">
    <property type="entry name" value="GLUTATHIONE_PEROXID_1"/>
    <property type="match status" value="1"/>
</dbReference>
<dbReference type="CDD" id="cd00340">
    <property type="entry name" value="GSH_Peroxidase"/>
    <property type="match status" value="1"/>
</dbReference>
<dbReference type="InterPro" id="IPR000889">
    <property type="entry name" value="Glutathione_peroxidase"/>
</dbReference>
<dbReference type="InterPro" id="IPR013766">
    <property type="entry name" value="Thioredoxin_domain"/>
</dbReference>
<evidence type="ECO:0000256" key="1">
    <source>
        <dbReference type="ARBA" id="ARBA00006926"/>
    </source>
</evidence>